<dbReference type="GO" id="GO:0050427">
    <property type="term" value="P:3'-phosphoadenosine 5'-phosphosulfate metabolic process"/>
    <property type="evidence" value="ECO:0007669"/>
    <property type="project" value="TreeGrafter"/>
</dbReference>
<comment type="caution">
    <text evidence="11">The sequence shown here is derived from an EMBL/GenBank/DDBJ whole genome shotgun (WGS) entry which is preliminary data.</text>
</comment>
<dbReference type="NCBIfam" id="TIGR01331">
    <property type="entry name" value="bisphos_cysQ"/>
    <property type="match status" value="1"/>
</dbReference>
<dbReference type="HAMAP" id="MF_02095">
    <property type="entry name" value="CysQ"/>
    <property type="match status" value="1"/>
</dbReference>
<dbReference type="InterPro" id="IPR020583">
    <property type="entry name" value="Inositol_monoP_metal-BS"/>
</dbReference>
<reference evidence="11 12" key="1">
    <citation type="submission" date="2017-02" db="EMBL/GenBank/DDBJ databases">
        <authorList>
            <person name="Dridi B."/>
        </authorList>
    </citation>
    <scope>NUCLEOTIDE SEQUENCE [LARGE SCALE GENOMIC DNA]</scope>
    <source>
        <strain evidence="11 12">JB380</strain>
    </source>
</reference>
<dbReference type="PROSITE" id="PS00629">
    <property type="entry name" value="IMP_1"/>
    <property type="match status" value="1"/>
</dbReference>
<accession>A0A1R4HWH2</accession>
<keyword evidence="5 9" id="KW-0479">Metal-binding</keyword>
<dbReference type="CDD" id="cd01638">
    <property type="entry name" value="CysQ"/>
    <property type="match status" value="1"/>
</dbReference>
<feature type="binding site" evidence="10">
    <location>
        <position position="212"/>
    </location>
    <ligand>
        <name>Mg(2+)</name>
        <dbReference type="ChEBI" id="CHEBI:18420"/>
        <label>1</label>
        <note>catalytic</note>
    </ligand>
</feature>
<evidence type="ECO:0000256" key="5">
    <source>
        <dbReference type="ARBA" id="ARBA00022723"/>
    </source>
</evidence>
<evidence type="ECO:0000256" key="10">
    <source>
        <dbReference type="PIRSR" id="PIRSR600760-2"/>
    </source>
</evidence>
<dbReference type="InterPro" id="IPR050725">
    <property type="entry name" value="CysQ/Inositol_MonoPase"/>
</dbReference>
<keyword evidence="3 9" id="KW-1003">Cell membrane</keyword>
<feature type="binding site" evidence="9">
    <location>
        <position position="84"/>
    </location>
    <ligand>
        <name>Mg(2+)</name>
        <dbReference type="ChEBI" id="CHEBI:18420"/>
        <label>1</label>
    </ligand>
</feature>
<keyword evidence="6 9" id="KW-0378">Hydrolase</keyword>
<evidence type="ECO:0000256" key="9">
    <source>
        <dbReference type="HAMAP-Rule" id="MF_02095"/>
    </source>
</evidence>
<organism evidence="11 12">
    <name type="scientific">Halomonas citrativorans</name>
    <dbReference type="NCBI Taxonomy" id="2742612"/>
    <lineage>
        <taxon>Bacteria</taxon>
        <taxon>Pseudomonadati</taxon>
        <taxon>Pseudomonadota</taxon>
        <taxon>Gammaproteobacteria</taxon>
        <taxon>Oceanospirillales</taxon>
        <taxon>Halomonadaceae</taxon>
        <taxon>Halomonas</taxon>
    </lineage>
</organism>
<dbReference type="PRINTS" id="PR00377">
    <property type="entry name" value="IMPHPHTASES"/>
</dbReference>
<sequence length="253" mass="27211">MNDLLAEVCAIAREAGDAILRVYAQPFDVAIKADNSPVTAADNAANQIILDKLKALPERIPILSEEGDEVFTGPDASGRYWLVDPLDGTKEFVKRNDEFTVNIALIENGKPVLGVVLAPVFNVAYIAASGVGAFKIDKHGQRVAIHVSGRPKEGTPWRVMGSRSHASPYLEDWLKQLGPHETRPMGSSLKFGIIAEGSADVYPRLGPTSLWDTAAAQAVVEQAGGRVVTLDGSPLCYANPNETLNPDFVVWGH</sequence>
<feature type="binding site" evidence="9">
    <location>
        <position position="65"/>
    </location>
    <ligand>
        <name>substrate</name>
    </ligand>
</feature>
<comment type="catalytic activity">
    <reaction evidence="1 9">
        <text>adenosine 3',5'-bisphosphate + H2O = AMP + phosphate</text>
        <dbReference type="Rhea" id="RHEA:10040"/>
        <dbReference type="ChEBI" id="CHEBI:15377"/>
        <dbReference type="ChEBI" id="CHEBI:43474"/>
        <dbReference type="ChEBI" id="CHEBI:58343"/>
        <dbReference type="ChEBI" id="CHEBI:456215"/>
        <dbReference type="EC" id="3.1.3.7"/>
    </reaction>
</comment>
<feature type="binding site" evidence="10">
    <location>
        <position position="65"/>
    </location>
    <ligand>
        <name>Mg(2+)</name>
        <dbReference type="ChEBI" id="CHEBI:18420"/>
        <label>1</label>
        <note>catalytic</note>
    </ligand>
</feature>
<dbReference type="PANTHER" id="PTHR43028:SF5">
    <property type="entry name" value="3'(2'),5'-BISPHOSPHATE NUCLEOTIDASE 1"/>
    <property type="match status" value="1"/>
</dbReference>
<dbReference type="EMBL" id="FUKM01000022">
    <property type="protein sequence ID" value="SJN11513.1"/>
    <property type="molecule type" value="Genomic_DNA"/>
</dbReference>
<feature type="binding site" evidence="10">
    <location>
        <position position="84"/>
    </location>
    <ligand>
        <name>Mg(2+)</name>
        <dbReference type="ChEBI" id="CHEBI:18420"/>
        <label>1</label>
        <note>catalytic</note>
    </ligand>
</feature>
<dbReference type="Proteomes" id="UP000196331">
    <property type="component" value="Unassembled WGS sequence"/>
</dbReference>
<evidence type="ECO:0000256" key="7">
    <source>
        <dbReference type="ARBA" id="ARBA00022842"/>
    </source>
</evidence>
<gene>
    <name evidence="9" type="primary">cysQ</name>
    <name evidence="11" type="ORF">CZ787_06095</name>
</gene>
<evidence type="ECO:0000313" key="12">
    <source>
        <dbReference type="Proteomes" id="UP000196331"/>
    </source>
</evidence>
<keyword evidence="8 9" id="KW-0472">Membrane</keyword>
<dbReference type="GO" id="GO:0008441">
    <property type="term" value="F:3'(2'),5'-bisphosphate nucleotidase activity"/>
    <property type="evidence" value="ECO:0007669"/>
    <property type="project" value="UniProtKB-UniRule"/>
</dbReference>
<keyword evidence="4 9" id="KW-0997">Cell inner membrane</keyword>
<feature type="binding site" evidence="9">
    <location>
        <begin position="86"/>
        <end position="89"/>
    </location>
    <ligand>
        <name>substrate</name>
    </ligand>
</feature>
<evidence type="ECO:0000256" key="3">
    <source>
        <dbReference type="ARBA" id="ARBA00022475"/>
    </source>
</evidence>
<dbReference type="GO" id="GO:0000287">
    <property type="term" value="F:magnesium ion binding"/>
    <property type="evidence" value="ECO:0007669"/>
    <property type="project" value="UniProtKB-UniRule"/>
</dbReference>
<dbReference type="OrthoDB" id="9785695at2"/>
<feature type="binding site" evidence="9">
    <location>
        <position position="86"/>
    </location>
    <ligand>
        <name>Mg(2+)</name>
        <dbReference type="ChEBI" id="CHEBI:18420"/>
        <label>1</label>
    </ligand>
</feature>
<dbReference type="Gene3D" id="3.40.190.80">
    <property type="match status" value="1"/>
</dbReference>
<feature type="binding site" evidence="9">
    <location>
        <position position="87"/>
    </location>
    <ligand>
        <name>Mg(2+)</name>
        <dbReference type="ChEBI" id="CHEBI:18420"/>
        <label>2</label>
    </ligand>
</feature>
<dbReference type="InterPro" id="IPR020550">
    <property type="entry name" value="Inositol_monophosphatase_CS"/>
</dbReference>
<dbReference type="GO" id="GO:0046854">
    <property type="term" value="P:phosphatidylinositol phosphate biosynthetic process"/>
    <property type="evidence" value="ECO:0007669"/>
    <property type="project" value="InterPro"/>
</dbReference>
<protein>
    <recommendedName>
        <fullName evidence="9">3'(2'),5'-bisphosphate nucleotidase CysQ</fullName>
        <ecNumber evidence="9">3.1.3.7</ecNumber>
    </recommendedName>
    <alternativeName>
        <fullName evidence="9">3'(2'),5-bisphosphonucleoside 3'(2')-phosphohydrolase</fullName>
    </alternativeName>
    <alternativeName>
        <fullName evidence="9">3'-phosphoadenosine 5'-phosphate phosphatase</fullName>
        <shortName evidence="9">PAP phosphatase</shortName>
    </alternativeName>
</protein>
<feature type="binding site" evidence="10">
    <location>
        <position position="87"/>
    </location>
    <ligand>
        <name>Mg(2+)</name>
        <dbReference type="ChEBI" id="CHEBI:18420"/>
        <label>1</label>
        <note>catalytic</note>
    </ligand>
</feature>
<evidence type="ECO:0000256" key="8">
    <source>
        <dbReference type="ARBA" id="ARBA00023136"/>
    </source>
</evidence>
<dbReference type="InterPro" id="IPR006240">
    <property type="entry name" value="CysQ"/>
</dbReference>
<evidence type="ECO:0000256" key="6">
    <source>
        <dbReference type="ARBA" id="ARBA00022801"/>
    </source>
</evidence>
<evidence type="ECO:0000256" key="1">
    <source>
        <dbReference type="ARBA" id="ARBA00001625"/>
    </source>
</evidence>
<dbReference type="Pfam" id="PF00459">
    <property type="entry name" value="Inositol_P"/>
    <property type="match status" value="1"/>
</dbReference>
<dbReference type="InterPro" id="IPR000760">
    <property type="entry name" value="Inositol_monophosphatase-like"/>
</dbReference>
<feature type="binding site" evidence="9">
    <location>
        <position position="84"/>
    </location>
    <ligand>
        <name>Mg(2+)</name>
        <dbReference type="ChEBI" id="CHEBI:18420"/>
        <label>2</label>
    </ligand>
</feature>
<comment type="similarity">
    <text evidence="2 9">Belongs to the inositol monophosphatase superfamily. CysQ family.</text>
</comment>
<evidence type="ECO:0000256" key="2">
    <source>
        <dbReference type="ARBA" id="ARBA00005289"/>
    </source>
</evidence>
<dbReference type="AlphaFoldDB" id="A0A1R4HWH2"/>
<proteinExistence type="inferred from homology"/>
<keyword evidence="7 9" id="KW-0460">Magnesium</keyword>
<comment type="cofactor">
    <cofactor evidence="9 10">
        <name>Mg(2+)</name>
        <dbReference type="ChEBI" id="CHEBI:18420"/>
    </cofactor>
</comment>
<evidence type="ECO:0000256" key="4">
    <source>
        <dbReference type="ARBA" id="ARBA00022519"/>
    </source>
</evidence>
<dbReference type="PANTHER" id="PTHR43028">
    <property type="entry name" value="3'(2'),5'-BISPHOSPHATE NUCLEOTIDASE 1"/>
    <property type="match status" value="1"/>
</dbReference>
<comment type="function">
    <text evidence="9">Converts adenosine-3',5'-bisphosphate (PAP) to AMP.</text>
</comment>
<dbReference type="PROSITE" id="PS00630">
    <property type="entry name" value="IMP_2"/>
    <property type="match status" value="1"/>
</dbReference>
<dbReference type="GO" id="GO:0000103">
    <property type="term" value="P:sulfate assimilation"/>
    <property type="evidence" value="ECO:0007669"/>
    <property type="project" value="TreeGrafter"/>
</dbReference>
<dbReference type="SUPFAM" id="SSF56655">
    <property type="entry name" value="Carbohydrate phosphatase"/>
    <property type="match status" value="1"/>
</dbReference>
<dbReference type="Gene3D" id="3.30.540.10">
    <property type="entry name" value="Fructose-1,6-Bisphosphatase, subunit A, domain 1"/>
    <property type="match status" value="1"/>
</dbReference>
<dbReference type="RefSeq" id="WP_087107177.1">
    <property type="nucleotide sequence ID" value="NZ_FUKM01000022.1"/>
</dbReference>
<feature type="binding site" evidence="9">
    <location>
        <position position="212"/>
    </location>
    <ligand>
        <name>Mg(2+)</name>
        <dbReference type="ChEBI" id="CHEBI:18420"/>
        <label>2</label>
    </ligand>
</feature>
<feature type="binding site" evidence="9">
    <location>
        <position position="212"/>
    </location>
    <ligand>
        <name>substrate</name>
    </ligand>
</feature>
<evidence type="ECO:0000313" key="11">
    <source>
        <dbReference type="EMBL" id="SJN11513.1"/>
    </source>
</evidence>
<feature type="binding site" evidence="9">
    <location>
        <position position="65"/>
    </location>
    <ligand>
        <name>Mg(2+)</name>
        <dbReference type="ChEBI" id="CHEBI:18420"/>
        <label>1</label>
    </ligand>
</feature>
<feature type="binding site" evidence="10">
    <location>
        <position position="86"/>
    </location>
    <ligand>
        <name>Mg(2+)</name>
        <dbReference type="ChEBI" id="CHEBI:18420"/>
        <label>1</label>
        <note>catalytic</note>
    </ligand>
</feature>
<name>A0A1R4HWH2_9GAMM</name>
<dbReference type="GO" id="GO:0005886">
    <property type="term" value="C:plasma membrane"/>
    <property type="evidence" value="ECO:0007669"/>
    <property type="project" value="UniProtKB-SubCell"/>
</dbReference>
<comment type="subcellular location">
    <subcellularLocation>
        <location evidence="9">Cell inner membrane</location>
        <topology evidence="9">Peripheral membrane protein</topology>
        <orientation evidence="9">Cytoplasmic side</orientation>
    </subcellularLocation>
</comment>
<dbReference type="EC" id="3.1.3.7" evidence="9"/>